<keyword evidence="3" id="KW-1185">Reference proteome</keyword>
<reference evidence="2 3" key="1">
    <citation type="submission" date="2021-05" db="EMBL/GenBank/DDBJ databases">
        <title>Draft Genome Sequences of Clinical Respiratory Isolates of Mycobacterium goodii Recovered in Ireland.</title>
        <authorList>
            <person name="Flanagan P.R."/>
            <person name="Mok S."/>
            <person name="Roycroft E."/>
            <person name="Rogers T.R."/>
            <person name="Fitzgibbon M."/>
        </authorList>
    </citation>
    <scope>NUCLEOTIDE SEQUENCE [LARGE SCALE GENOMIC DNA]</scope>
    <source>
        <strain evidence="2 3">14IE55</strain>
    </source>
</reference>
<accession>A0ABS6HIY7</accession>
<gene>
    <name evidence="2" type="ORF">KL859_02105</name>
</gene>
<comment type="caution">
    <text evidence="2">The sequence shown here is derived from an EMBL/GenBank/DDBJ whole genome shotgun (WGS) entry which is preliminary data.</text>
</comment>
<dbReference type="InterPro" id="IPR017520">
    <property type="entry name" value="CHP03086"/>
</dbReference>
<dbReference type="Proteomes" id="UP000696413">
    <property type="component" value="Unassembled WGS sequence"/>
</dbReference>
<evidence type="ECO:0000313" key="3">
    <source>
        <dbReference type="Proteomes" id="UP000696413"/>
    </source>
</evidence>
<name>A0ABS6HIY7_MYCGD</name>
<dbReference type="EMBL" id="JAHBOM010000001">
    <property type="protein sequence ID" value="MBU8821664.1"/>
    <property type="molecule type" value="Genomic_DNA"/>
</dbReference>
<evidence type="ECO:0000313" key="2">
    <source>
        <dbReference type="EMBL" id="MBU8821664.1"/>
    </source>
</evidence>
<dbReference type="SUPFAM" id="SSF109854">
    <property type="entry name" value="DinB/YfiT-like putative metalloenzymes"/>
    <property type="match status" value="1"/>
</dbReference>
<dbReference type="RefSeq" id="WP_214311556.1">
    <property type="nucleotide sequence ID" value="NZ_JAHBOJ010000005.1"/>
</dbReference>
<proteinExistence type="predicted"/>
<dbReference type="InterPro" id="IPR017517">
    <property type="entry name" value="Maleyloyr_isom"/>
</dbReference>
<sequence length="184" mass="18655">MLGVNELSSARTALAALTPIVATIGDDDLHVATPCAGFDVSALCDHLVGTVAMVGAAADAGFGASGTGSAGSRVIRSAEAVIALWHRRGTDGEVVFAGRTMTAGLALGVLSIELVVHGWDLATALGLHLPIAAAHAEYVLGLARAIITPQSRITAGFDPPIPVGDDDAAMNRLIAFTGRTPLRP</sequence>
<dbReference type="NCBIfam" id="TIGR03083">
    <property type="entry name" value="maleylpyruvate isomerase family mycothiol-dependent enzyme"/>
    <property type="match status" value="1"/>
</dbReference>
<protein>
    <submittedName>
        <fullName evidence="2">TIGR03086 family protein</fullName>
    </submittedName>
</protein>
<feature type="domain" description="Mycothiol-dependent maleylpyruvate isomerase metal-binding" evidence="1">
    <location>
        <begin position="11"/>
        <end position="122"/>
    </location>
</feature>
<dbReference type="Pfam" id="PF11716">
    <property type="entry name" value="MDMPI_N"/>
    <property type="match status" value="1"/>
</dbReference>
<dbReference type="InterPro" id="IPR024344">
    <property type="entry name" value="MDMPI_metal-binding"/>
</dbReference>
<dbReference type="NCBIfam" id="TIGR03086">
    <property type="entry name" value="TIGR03086 family metal-binding protein"/>
    <property type="match status" value="1"/>
</dbReference>
<organism evidence="2 3">
    <name type="scientific">Mycolicibacterium goodii</name>
    <name type="common">Mycobacterium goodii</name>
    <dbReference type="NCBI Taxonomy" id="134601"/>
    <lineage>
        <taxon>Bacteria</taxon>
        <taxon>Bacillati</taxon>
        <taxon>Actinomycetota</taxon>
        <taxon>Actinomycetes</taxon>
        <taxon>Mycobacteriales</taxon>
        <taxon>Mycobacteriaceae</taxon>
        <taxon>Mycolicibacterium</taxon>
    </lineage>
</organism>
<dbReference type="InterPro" id="IPR034660">
    <property type="entry name" value="DinB/YfiT-like"/>
</dbReference>
<evidence type="ECO:0000259" key="1">
    <source>
        <dbReference type="Pfam" id="PF11716"/>
    </source>
</evidence>